<dbReference type="PANTHER" id="PTHR33989">
    <property type="match status" value="1"/>
</dbReference>
<dbReference type="Proteomes" id="UP000014136">
    <property type="component" value="Unassembled WGS sequence"/>
</dbReference>
<gene>
    <name evidence="1" type="ORF">OMQ_00880</name>
</gene>
<accession>S0JNS6</accession>
<reference evidence="1 2" key="1">
    <citation type="submission" date="2013-03" db="EMBL/GenBank/DDBJ databases">
        <title>The Genome Sequence of Enterococcus saccharolyticus ATCC_43076 (Illumina only assembly).</title>
        <authorList>
            <consortium name="The Broad Institute Genomics Platform"/>
            <consortium name="The Broad Institute Genome Sequencing Center for Infectious Disease"/>
            <person name="Earl A."/>
            <person name="Russ C."/>
            <person name="Gilmore M."/>
            <person name="Surin D."/>
            <person name="Walker B."/>
            <person name="Young S."/>
            <person name="Zeng Q."/>
            <person name="Gargeya S."/>
            <person name="Fitzgerald M."/>
            <person name="Haas B."/>
            <person name="Abouelleil A."/>
            <person name="Allen A.W."/>
            <person name="Alvarado L."/>
            <person name="Arachchi H.M."/>
            <person name="Berlin A.M."/>
            <person name="Chapman S.B."/>
            <person name="Gainer-Dewar J."/>
            <person name="Goldberg J."/>
            <person name="Griggs A."/>
            <person name="Gujja S."/>
            <person name="Hansen M."/>
            <person name="Howarth C."/>
            <person name="Imamovic A."/>
            <person name="Ireland A."/>
            <person name="Larimer J."/>
            <person name="McCowan C."/>
            <person name="Murphy C."/>
            <person name="Pearson M."/>
            <person name="Poon T.W."/>
            <person name="Priest M."/>
            <person name="Roberts A."/>
            <person name="Saif S."/>
            <person name="Shea T."/>
            <person name="Sisk P."/>
            <person name="Sykes S."/>
            <person name="Wortman J."/>
            <person name="Nusbaum C."/>
            <person name="Birren B."/>
        </authorList>
    </citation>
    <scope>NUCLEOTIDE SEQUENCE [LARGE SCALE GENOMIC DNA]</scope>
    <source>
        <strain evidence="1 2">ATCC 43076</strain>
    </source>
</reference>
<dbReference type="HOGENOM" id="CLU_029688_4_1_9"/>
<name>S0JNS6_9ENTE</name>
<evidence type="ECO:0000313" key="1">
    <source>
        <dbReference type="EMBL" id="EOT30185.1"/>
    </source>
</evidence>
<dbReference type="eggNOG" id="COG1455">
    <property type="taxonomic scope" value="Bacteria"/>
</dbReference>
<comment type="caution">
    <text evidence="1">The sequence shown here is derived from an EMBL/GenBank/DDBJ whole genome shotgun (WGS) entry which is preliminary data.</text>
</comment>
<dbReference type="PANTHER" id="PTHR33989:SF4">
    <property type="entry name" value="PTS SYSTEM N,N'-DIACETYLCHITOBIOSE-SPECIFIC EIIC COMPONENT"/>
    <property type="match status" value="1"/>
</dbReference>
<organism evidence="1 2">
    <name type="scientific">Enterococcus saccharolyticus subsp. saccharolyticus ATCC 43076</name>
    <dbReference type="NCBI Taxonomy" id="1139996"/>
    <lineage>
        <taxon>Bacteria</taxon>
        <taxon>Bacillati</taxon>
        <taxon>Bacillota</taxon>
        <taxon>Bacilli</taxon>
        <taxon>Lactobacillales</taxon>
        <taxon>Enterococcaceae</taxon>
        <taxon>Enterococcus</taxon>
    </lineage>
</organism>
<dbReference type="EMBL" id="AHYT01000002">
    <property type="protein sequence ID" value="EOT30185.1"/>
    <property type="molecule type" value="Genomic_DNA"/>
</dbReference>
<dbReference type="AlphaFoldDB" id="S0JNS6"/>
<sequence>MNGLTAWMERTILPVAAKIGGQKHLVALRDAFIGTLPATMAGSVAVMINAQIT</sequence>
<dbReference type="STRING" id="41997.RV16_GL000542"/>
<keyword evidence="2" id="KW-1185">Reference proteome</keyword>
<dbReference type="PATRIC" id="fig|1139996.3.peg.869"/>
<evidence type="ECO:0000313" key="2">
    <source>
        <dbReference type="Proteomes" id="UP000014136"/>
    </source>
</evidence>
<dbReference type="GO" id="GO:1902815">
    <property type="term" value="P:N,N'-diacetylchitobiose import"/>
    <property type="evidence" value="ECO:0007669"/>
    <property type="project" value="TreeGrafter"/>
</dbReference>
<proteinExistence type="predicted"/>
<protein>
    <submittedName>
        <fullName evidence="1">Uncharacterized protein</fullName>
    </submittedName>
</protein>
<dbReference type="GO" id="GO:0005886">
    <property type="term" value="C:plasma membrane"/>
    <property type="evidence" value="ECO:0007669"/>
    <property type="project" value="TreeGrafter"/>
</dbReference>
<dbReference type="InterPro" id="IPR051088">
    <property type="entry name" value="PTS_Sugar-EIIC/EIIB"/>
</dbReference>